<evidence type="ECO:0000256" key="3">
    <source>
        <dbReference type="ARBA" id="ARBA00022692"/>
    </source>
</evidence>
<evidence type="ECO:0000256" key="1">
    <source>
        <dbReference type="ARBA" id="ARBA00004651"/>
    </source>
</evidence>
<feature type="transmembrane region" description="Helical" evidence="6">
    <location>
        <begin position="121"/>
        <end position="144"/>
    </location>
</feature>
<evidence type="ECO:0000256" key="5">
    <source>
        <dbReference type="ARBA" id="ARBA00023136"/>
    </source>
</evidence>
<feature type="transmembrane region" description="Helical" evidence="6">
    <location>
        <begin position="65"/>
        <end position="91"/>
    </location>
</feature>
<accession>A0A419V022</accession>
<evidence type="ECO:0000313" key="8">
    <source>
        <dbReference type="EMBL" id="RKD71292.1"/>
    </source>
</evidence>
<reference evidence="8 9" key="1">
    <citation type="submission" date="2018-09" db="EMBL/GenBank/DDBJ databases">
        <title>Genomic Encyclopedia of Archaeal and Bacterial Type Strains, Phase II (KMG-II): from individual species to whole genera.</title>
        <authorList>
            <person name="Goeker M."/>
        </authorList>
    </citation>
    <scope>NUCLEOTIDE SEQUENCE [LARGE SCALE GENOMIC DNA]</scope>
    <source>
        <strain evidence="8 9">DSM 17008</strain>
    </source>
</reference>
<comment type="similarity">
    <text evidence="6">Belongs to the TVP38/TMEM64 family.</text>
</comment>
<keyword evidence="9" id="KW-1185">Reference proteome</keyword>
<keyword evidence="2 6" id="KW-1003">Cell membrane</keyword>
<sequence>MALRRIVVLLFYVGVFWLIYQYGGSLYNWLQVNSRDYFFLTAGAAVLFSLFPIIPYPIIGGVIGAAYGAVLGSFLVWFGSAMASILMFLLVRYGFQDIGRRIINKYAALERITVLFEKNAFFTLFVTRLIPIIPSIIVNCYAALSSIRLLPYAVASSLGKIPSMILFATIGTLVTTNPSQLLYAAMVYAVFLLIFYFVYRWFKKRAAAEAVLNKTPKQNPPPS</sequence>
<keyword evidence="3 6" id="KW-0812">Transmembrane</keyword>
<dbReference type="Pfam" id="PF09335">
    <property type="entry name" value="VTT_dom"/>
    <property type="match status" value="1"/>
</dbReference>
<keyword evidence="5 6" id="KW-0472">Membrane</keyword>
<dbReference type="Proteomes" id="UP000285120">
    <property type="component" value="Unassembled WGS sequence"/>
</dbReference>
<dbReference type="AlphaFoldDB" id="A0A419V022"/>
<name>A0A419V022_9BACL</name>
<feature type="transmembrane region" description="Helical" evidence="6">
    <location>
        <begin position="150"/>
        <end position="174"/>
    </location>
</feature>
<dbReference type="RefSeq" id="WP_120193983.1">
    <property type="nucleotide sequence ID" value="NZ_RAPK01000010.1"/>
</dbReference>
<dbReference type="InterPro" id="IPR015414">
    <property type="entry name" value="TMEM64"/>
</dbReference>
<dbReference type="InterPro" id="IPR032816">
    <property type="entry name" value="VTT_dom"/>
</dbReference>
<dbReference type="OrthoDB" id="2381682at2"/>
<evidence type="ECO:0000256" key="4">
    <source>
        <dbReference type="ARBA" id="ARBA00022989"/>
    </source>
</evidence>
<dbReference type="EMBL" id="RAPK01000010">
    <property type="protein sequence ID" value="RKD71292.1"/>
    <property type="molecule type" value="Genomic_DNA"/>
</dbReference>
<feature type="domain" description="VTT" evidence="7">
    <location>
        <begin position="54"/>
        <end position="172"/>
    </location>
</feature>
<comment type="caution">
    <text evidence="8">The sequence shown here is derived from an EMBL/GenBank/DDBJ whole genome shotgun (WGS) entry which is preliminary data.</text>
</comment>
<feature type="transmembrane region" description="Helical" evidence="6">
    <location>
        <begin position="6"/>
        <end position="30"/>
    </location>
</feature>
<evidence type="ECO:0000259" key="7">
    <source>
        <dbReference type="Pfam" id="PF09335"/>
    </source>
</evidence>
<organism evidence="8 9">
    <name type="scientific">Sinobaca qinghaiensis</name>
    <dbReference type="NCBI Taxonomy" id="342944"/>
    <lineage>
        <taxon>Bacteria</taxon>
        <taxon>Bacillati</taxon>
        <taxon>Bacillota</taxon>
        <taxon>Bacilli</taxon>
        <taxon>Bacillales</taxon>
        <taxon>Sporolactobacillaceae</taxon>
        <taxon>Sinobaca</taxon>
    </lineage>
</organism>
<dbReference type="PANTHER" id="PTHR12677:SF59">
    <property type="entry name" value="GOLGI APPARATUS MEMBRANE PROTEIN TVP38-RELATED"/>
    <property type="match status" value="1"/>
</dbReference>
<feature type="transmembrane region" description="Helical" evidence="6">
    <location>
        <begin position="181"/>
        <end position="202"/>
    </location>
</feature>
<evidence type="ECO:0000313" key="9">
    <source>
        <dbReference type="Proteomes" id="UP000285120"/>
    </source>
</evidence>
<protein>
    <recommendedName>
        <fullName evidence="6">TVP38/TMEM64 family membrane protein</fullName>
    </recommendedName>
</protein>
<gene>
    <name evidence="8" type="ORF">ATL39_2688</name>
</gene>
<keyword evidence="4 6" id="KW-1133">Transmembrane helix</keyword>
<comment type="subcellular location">
    <subcellularLocation>
        <location evidence="1 6">Cell membrane</location>
        <topology evidence="1 6">Multi-pass membrane protein</topology>
    </subcellularLocation>
</comment>
<proteinExistence type="inferred from homology"/>
<feature type="transmembrane region" description="Helical" evidence="6">
    <location>
        <begin position="37"/>
        <end position="59"/>
    </location>
</feature>
<evidence type="ECO:0000256" key="2">
    <source>
        <dbReference type="ARBA" id="ARBA00022475"/>
    </source>
</evidence>
<dbReference type="GO" id="GO:0005886">
    <property type="term" value="C:plasma membrane"/>
    <property type="evidence" value="ECO:0007669"/>
    <property type="project" value="UniProtKB-SubCell"/>
</dbReference>
<dbReference type="PANTHER" id="PTHR12677">
    <property type="entry name" value="GOLGI APPARATUS MEMBRANE PROTEIN TVP38-RELATED"/>
    <property type="match status" value="1"/>
</dbReference>
<evidence type="ECO:0000256" key="6">
    <source>
        <dbReference type="RuleBase" id="RU366058"/>
    </source>
</evidence>